<gene>
    <name evidence="1" type="ORF">MM415B02234_0010</name>
</gene>
<protein>
    <submittedName>
        <fullName evidence="1">Uncharacterized protein</fullName>
    </submittedName>
</protein>
<organism evidence="1">
    <name type="scientific">viral metagenome</name>
    <dbReference type="NCBI Taxonomy" id="1070528"/>
    <lineage>
        <taxon>unclassified sequences</taxon>
        <taxon>metagenomes</taxon>
        <taxon>organismal metagenomes</taxon>
    </lineage>
</organism>
<reference evidence="1" key="1">
    <citation type="submission" date="2020-03" db="EMBL/GenBank/DDBJ databases">
        <title>The deep terrestrial virosphere.</title>
        <authorList>
            <person name="Holmfeldt K."/>
            <person name="Nilsson E."/>
            <person name="Simone D."/>
            <person name="Lopez-Fernandez M."/>
            <person name="Wu X."/>
            <person name="de Brujin I."/>
            <person name="Lundin D."/>
            <person name="Andersson A."/>
            <person name="Bertilsson S."/>
            <person name="Dopson M."/>
        </authorList>
    </citation>
    <scope>NUCLEOTIDE SEQUENCE</scope>
    <source>
        <strain evidence="1">MM415B02234</strain>
    </source>
</reference>
<proteinExistence type="predicted"/>
<dbReference type="AlphaFoldDB" id="A0A6M3KU25"/>
<sequence length="48" mass="4526">MVTASRPNSYLRRAKMEGALGGGYAPIGGGGYAPIGGGGYVPIGGGGG</sequence>
<name>A0A6M3KU25_9ZZZZ</name>
<accession>A0A6M3KU25</accession>
<evidence type="ECO:0000313" key="1">
    <source>
        <dbReference type="EMBL" id="QJA85292.1"/>
    </source>
</evidence>
<dbReference type="EMBL" id="MT142566">
    <property type="protein sequence ID" value="QJA85292.1"/>
    <property type="molecule type" value="Genomic_DNA"/>
</dbReference>